<feature type="domain" description="HMA" evidence="2">
    <location>
        <begin position="1"/>
        <end position="62"/>
    </location>
</feature>
<protein>
    <recommendedName>
        <fullName evidence="2">HMA domain-containing protein</fullName>
    </recommendedName>
</protein>
<accession>A0A6J5C2B9</accession>
<keyword evidence="1" id="KW-0479">Metal-binding</keyword>
<gene>
    <name evidence="3" type="ORF">LMG22037_05037</name>
</gene>
<evidence type="ECO:0000313" key="3">
    <source>
        <dbReference type="EMBL" id="CAB3724294.1"/>
    </source>
</evidence>
<dbReference type="Gene3D" id="3.30.70.100">
    <property type="match status" value="1"/>
</dbReference>
<proteinExistence type="predicted"/>
<dbReference type="CDD" id="cd00371">
    <property type="entry name" value="HMA"/>
    <property type="match status" value="1"/>
</dbReference>
<dbReference type="GO" id="GO:0046872">
    <property type="term" value="F:metal ion binding"/>
    <property type="evidence" value="ECO:0007669"/>
    <property type="project" value="UniProtKB-KW"/>
</dbReference>
<organism evidence="3 4">
    <name type="scientific">Paraburkholderia phenoliruptrix</name>
    <dbReference type="NCBI Taxonomy" id="252970"/>
    <lineage>
        <taxon>Bacteria</taxon>
        <taxon>Pseudomonadati</taxon>
        <taxon>Pseudomonadota</taxon>
        <taxon>Betaproteobacteria</taxon>
        <taxon>Burkholderiales</taxon>
        <taxon>Burkholderiaceae</taxon>
        <taxon>Paraburkholderia</taxon>
    </lineage>
</organism>
<dbReference type="InterPro" id="IPR006121">
    <property type="entry name" value="HMA_dom"/>
</dbReference>
<sequence>MELQVQDMTCGHCSGAVTKAVKGVDAQAKVDIDLTIRTVRIESTHPAGDFVSAIREAGYSPAVRA</sequence>
<dbReference type="RefSeq" id="WP_035482651.1">
    <property type="nucleotide sequence ID" value="NZ_CADFGL010000029.1"/>
</dbReference>
<dbReference type="InterPro" id="IPR017969">
    <property type="entry name" value="Heavy-metal-associated_CS"/>
</dbReference>
<name>A0A6J5C2B9_9BURK</name>
<dbReference type="Pfam" id="PF00403">
    <property type="entry name" value="HMA"/>
    <property type="match status" value="1"/>
</dbReference>
<dbReference type="EMBL" id="CADIKB010000032">
    <property type="protein sequence ID" value="CAB3724294.1"/>
    <property type="molecule type" value="Genomic_DNA"/>
</dbReference>
<evidence type="ECO:0000259" key="2">
    <source>
        <dbReference type="PROSITE" id="PS50846"/>
    </source>
</evidence>
<reference evidence="3 4" key="1">
    <citation type="submission" date="2020-04" db="EMBL/GenBank/DDBJ databases">
        <authorList>
            <person name="De Canck E."/>
        </authorList>
    </citation>
    <scope>NUCLEOTIDE SEQUENCE [LARGE SCALE GENOMIC DNA]</scope>
    <source>
        <strain evidence="3 4">LMG 22037</strain>
    </source>
</reference>
<dbReference type="SUPFAM" id="SSF55008">
    <property type="entry name" value="HMA, heavy metal-associated domain"/>
    <property type="match status" value="1"/>
</dbReference>
<evidence type="ECO:0000313" key="4">
    <source>
        <dbReference type="Proteomes" id="UP000494249"/>
    </source>
</evidence>
<dbReference type="PROSITE" id="PS50846">
    <property type="entry name" value="HMA_2"/>
    <property type="match status" value="1"/>
</dbReference>
<dbReference type="InterPro" id="IPR036163">
    <property type="entry name" value="HMA_dom_sf"/>
</dbReference>
<evidence type="ECO:0000256" key="1">
    <source>
        <dbReference type="ARBA" id="ARBA00022723"/>
    </source>
</evidence>
<dbReference type="PROSITE" id="PS01047">
    <property type="entry name" value="HMA_1"/>
    <property type="match status" value="1"/>
</dbReference>
<dbReference type="AlphaFoldDB" id="A0A6J5C2B9"/>
<dbReference type="Proteomes" id="UP000494249">
    <property type="component" value="Unassembled WGS sequence"/>
</dbReference>